<dbReference type="AlphaFoldDB" id="A0A6V8Q493"/>
<dbReference type="EMBL" id="BLSC01000399">
    <property type="protein sequence ID" value="GFP38196.1"/>
    <property type="molecule type" value="Genomic_DNA"/>
</dbReference>
<protein>
    <submittedName>
        <fullName evidence="1">Uncharacterized protein</fullName>
    </submittedName>
</protein>
<dbReference type="Proteomes" id="UP000561271">
    <property type="component" value="Unassembled WGS sequence"/>
</dbReference>
<evidence type="ECO:0000313" key="2">
    <source>
        <dbReference type="Proteomes" id="UP000561271"/>
    </source>
</evidence>
<proteinExistence type="predicted"/>
<organism evidence="1 2">
    <name type="scientific">Candidatus Hakubella thermalkaliphila</name>
    <dbReference type="NCBI Taxonomy" id="2754717"/>
    <lineage>
        <taxon>Bacteria</taxon>
        <taxon>Bacillati</taxon>
        <taxon>Actinomycetota</taxon>
        <taxon>Actinomycetota incertae sedis</taxon>
        <taxon>Candidatus Hakubellales</taxon>
        <taxon>Candidatus Hakubellaceae</taxon>
        <taxon>Candidatus Hakubella</taxon>
    </lineage>
</organism>
<accession>A0A6V8Q493</accession>
<sequence length="31" mass="3642">MELDIATLTSFFRATHKGEVHEAENHRMVRD</sequence>
<reference evidence="1 2" key="1">
    <citation type="journal article" date="2020" name="Front. Microbiol.">
        <title>Single-cell genomics of novel Actinobacteria with the Wood-Ljungdahl pathway discovered in a serpentinizing system.</title>
        <authorList>
            <person name="Merino N."/>
            <person name="Kawai M."/>
            <person name="Boyd E.S."/>
            <person name="Colman D.R."/>
            <person name="McGlynn S.E."/>
            <person name="Nealson K.H."/>
            <person name="Kurokawa K."/>
            <person name="Hongoh Y."/>
        </authorList>
    </citation>
    <scope>NUCLEOTIDE SEQUENCE [LARGE SCALE GENOMIC DNA]</scope>
    <source>
        <strain evidence="1 2">S44</strain>
    </source>
</reference>
<gene>
    <name evidence="1" type="ORF">HKBW3S44_01876</name>
</gene>
<evidence type="ECO:0000313" key="1">
    <source>
        <dbReference type="EMBL" id="GFP38196.1"/>
    </source>
</evidence>
<comment type="caution">
    <text evidence="1">The sequence shown here is derived from an EMBL/GenBank/DDBJ whole genome shotgun (WGS) entry which is preliminary data.</text>
</comment>
<feature type="non-terminal residue" evidence="1">
    <location>
        <position position="31"/>
    </location>
</feature>
<name>A0A6V8Q493_9ACTN</name>